<accession>A0A9X1IJU4</accession>
<dbReference type="SUPFAM" id="SSF53448">
    <property type="entry name" value="Nucleotide-diphospho-sugar transferases"/>
    <property type="match status" value="1"/>
</dbReference>
<evidence type="ECO:0000259" key="8">
    <source>
        <dbReference type="Pfam" id="PF00483"/>
    </source>
</evidence>
<dbReference type="Pfam" id="PF00483">
    <property type="entry name" value="NTP_transferase"/>
    <property type="match status" value="1"/>
</dbReference>
<dbReference type="InterPro" id="IPR036412">
    <property type="entry name" value="HAD-like_sf"/>
</dbReference>
<evidence type="ECO:0000313" key="10">
    <source>
        <dbReference type="Proteomes" id="UP001139311"/>
    </source>
</evidence>
<evidence type="ECO:0000256" key="3">
    <source>
        <dbReference type="ARBA" id="ARBA00022490"/>
    </source>
</evidence>
<dbReference type="NCBIfam" id="TIGR01662">
    <property type="entry name" value="HAD-SF-IIIA"/>
    <property type="match status" value="1"/>
</dbReference>
<dbReference type="SUPFAM" id="SSF56784">
    <property type="entry name" value="HAD-like"/>
    <property type="match status" value="1"/>
</dbReference>
<keyword evidence="10" id="KW-1185">Reference proteome</keyword>
<evidence type="ECO:0000256" key="4">
    <source>
        <dbReference type="ARBA" id="ARBA00022723"/>
    </source>
</evidence>
<dbReference type="InterPro" id="IPR029044">
    <property type="entry name" value="Nucleotide-diphossugar_trans"/>
</dbReference>
<proteinExistence type="inferred from homology"/>
<dbReference type="Gene3D" id="3.40.50.1000">
    <property type="entry name" value="HAD superfamily/HAD-like"/>
    <property type="match status" value="1"/>
</dbReference>
<comment type="similarity">
    <text evidence="2">Belongs to the GmhB family.</text>
</comment>
<organism evidence="9 10">
    <name type="scientific">Roseicella aerolata</name>
    <dbReference type="NCBI Taxonomy" id="2883479"/>
    <lineage>
        <taxon>Bacteria</taxon>
        <taxon>Pseudomonadati</taxon>
        <taxon>Pseudomonadota</taxon>
        <taxon>Alphaproteobacteria</taxon>
        <taxon>Acetobacterales</taxon>
        <taxon>Roseomonadaceae</taxon>
        <taxon>Roseicella</taxon>
    </lineage>
</organism>
<evidence type="ECO:0000256" key="2">
    <source>
        <dbReference type="ARBA" id="ARBA00005628"/>
    </source>
</evidence>
<gene>
    <name evidence="9" type="ORF">LHA35_27610</name>
</gene>
<dbReference type="GO" id="GO:0016791">
    <property type="term" value="F:phosphatase activity"/>
    <property type="evidence" value="ECO:0007669"/>
    <property type="project" value="InterPro"/>
</dbReference>
<comment type="caution">
    <text evidence="9">The sequence shown here is derived from an EMBL/GenBank/DDBJ whole genome shotgun (WGS) entry which is preliminary data.</text>
</comment>
<dbReference type="InterPro" id="IPR023214">
    <property type="entry name" value="HAD_sf"/>
</dbReference>
<evidence type="ECO:0000256" key="7">
    <source>
        <dbReference type="ARBA" id="ARBA00031828"/>
    </source>
</evidence>
<feature type="domain" description="Nucleotidyl transferase" evidence="8">
    <location>
        <begin position="3"/>
        <end position="228"/>
    </location>
</feature>
<comment type="subcellular location">
    <subcellularLocation>
        <location evidence="1">Cytoplasm</location>
    </subcellularLocation>
</comment>
<evidence type="ECO:0000256" key="1">
    <source>
        <dbReference type="ARBA" id="ARBA00004496"/>
    </source>
</evidence>
<name>A0A9X1IJU4_9PROT</name>
<dbReference type="InterPro" id="IPR005835">
    <property type="entry name" value="NTP_transferase_dom"/>
</dbReference>
<sequence>MQALILAGGQGTRLRARLGDLPKPLVDVDGVPLLQRQIEALRDQGVTDVVVLVNYKAEAIREFARAHDDFGLRLRIIDDGEPLGTSGAVMAILDQLQERFLVLYGDTLMDVDFGRLVAAHVAHGADGTLFLHPNDHPHDSDLVELNEQGWITAFHKYPHAPDALHRNMVNAALYVLERTALEAFRGLPTPSDFAKQTFPAMIKAGRRLFGYVSFEYIKDIGTPARLDKAVGHLRSGRVARARLSSPQKAVFLDRDGTLNAEVNFLRHHDQLELLPGVAAAIKRLNDAEYRCVVVTNQPVLARGEATMTDMARIHAKLDTLLGQEGAFLDALYLCPHHPHSGYPGEVAALKRECDCRKPGTGMIEQAVRELNIDLSQSWMVGDTTSDLEVARRAGLRSILVRTGFGGGDGKYPAMPLFIAAGLPEAVDIILRH</sequence>
<dbReference type="Proteomes" id="UP001139311">
    <property type="component" value="Unassembled WGS sequence"/>
</dbReference>
<dbReference type="EMBL" id="JAJAQI010000105">
    <property type="protein sequence ID" value="MCB4825481.1"/>
    <property type="molecule type" value="Genomic_DNA"/>
</dbReference>
<keyword evidence="6" id="KW-0119">Carbohydrate metabolism</keyword>
<dbReference type="PANTHER" id="PTHR42891:SF1">
    <property type="entry name" value="D-GLYCERO-BETA-D-MANNO-HEPTOSE-1,7-BISPHOSPHATE 7-PHOSPHATASE"/>
    <property type="match status" value="1"/>
</dbReference>
<dbReference type="Gene3D" id="3.90.550.10">
    <property type="entry name" value="Spore Coat Polysaccharide Biosynthesis Protein SpsA, Chain A"/>
    <property type="match status" value="1"/>
</dbReference>
<evidence type="ECO:0000256" key="6">
    <source>
        <dbReference type="ARBA" id="ARBA00023277"/>
    </source>
</evidence>
<protein>
    <recommendedName>
        <fullName evidence="7">D,D-heptose 1,7-bisphosphate phosphatase</fullName>
    </recommendedName>
</protein>
<dbReference type="InterPro" id="IPR004446">
    <property type="entry name" value="Heptose_bisP_phosphatase"/>
</dbReference>
<dbReference type="InterPro" id="IPR006549">
    <property type="entry name" value="HAD-SF_hydro_IIIA"/>
</dbReference>
<dbReference type="NCBIfam" id="TIGR01656">
    <property type="entry name" value="Histidinol-ppas"/>
    <property type="match status" value="1"/>
</dbReference>
<dbReference type="GO" id="GO:0005737">
    <property type="term" value="C:cytoplasm"/>
    <property type="evidence" value="ECO:0007669"/>
    <property type="project" value="UniProtKB-SubCell"/>
</dbReference>
<dbReference type="RefSeq" id="WP_226614417.1">
    <property type="nucleotide sequence ID" value="NZ_JAJAQI010000105.1"/>
</dbReference>
<dbReference type="AlphaFoldDB" id="A0A9X1IJU4"/>
<dbReference type="CDD" id="cd04181">
    <property type="entry name" value="NTP_transferase"/>
    <property type="match status" value="1"/>
</dbReference>
<evidence type="ECO:0000256" key="5">
    <source>
        <dbReference type="ARBA" id="ARBA00022801"/>
    </source>
</evidence>
<dbReference type="GO" id="GO:0046872">
    <property type="term" value="F:metal ion binding"/>
    <property type="evidence" value="ECO:0007669"/>
    <property type="project" value="UniProtKB-KW"/>
</dbReference>
<keyword evidence="3" id="KW-0963">Cytoplasm</keyword>
<keyword evidence="4" id="KW-0479">Metal-binding</keyword>
<keyword evidence="5 9" id="KW-0378">Hydrolase</keyword>
<dbReference type="Pfam" id="PF13242">
    <property type="entry name" value="Hydrolase_like"/>
    <property type="match status" value="1"/>
</dbReference>
<reference evidence="9" key="1">
    <citation type="submission" date="2021-10" db="EMBL/GenBank/DDBJ databases">
        <title>Roseicella aerolatum sp. nov., isolated from aerosols of e-waste dismantling site.</title>
        <authorList>
            <person name="Qin T."/>
        </authorList>
    </citation>
    <scope>NUCLEOTIDE SEQUENCE</scope>
    <source>
        <strain evidence="9">GB24</strain>
    </source>
</reference>
<dbReference type="PANTHER" id="PTHR42891">
    <property type="entry name" value="D-GLYCERO-BETA-D-MANNO-HEPTOSE-1,7-BISPHOSPHATE 7-PHOSPHATASE"/>
    <property type="match status" value="1"/>
</dbReference>
<evidence type="ECO:0000313" key="9">
    <source>
        <dbReference type="EMBL" id="MCB4825481.1"/>
    </source>
</evidence>
<dbReference type="GO" id="GO:0005975">
    <property type="term" value="P:carbohydrate metabolic process"/>
    <property type="evidence" value="ECO:0007669"/>
    <property type="project" value="InterPro"/>
</dbReference>
<dbReference type="InterPro" id="IPR006543">
    <property type="entry name" value="Histidinol-phos"/>
</dbReference>
<dbReference type="CDD" id="cd07503">
    <property type="entry name" value="HAD_HisB-N"/>
    <property type="match status" value="1"/>
</dbReference>